<dbReference type="Gene3D" id="3.40.50.300">
    <property type="entry name" value="P-loop containing nucleotide triphosphate hydrolases"/>
    <property type="match status" value="1"/>
</dbReference>
<dbReference type="InterPro" id="IPR027417">
    <property type="entry name" value="P-loop_NTPase"/>
</dbReference>
<organism evidence="1 2">
    <name type="scientific">Candidatus Iainarchaeum sp</name>
    <dbReference type="NCBI Taxonomy" id="3101447"/>
    <lineage>
        <taxon>Archaea</taxon>
        <taxon>Candidatus Iainarchaeota</taxon>
        <taxon>Candidatus Iainarchaeia</taxon>
        <taxon>Candidatus Iainarchaeales</taxon>
        <taxon>Candidatus Iainarchaeaceae</taxon>
        <taxon>Candidatus Iainarchaeum</taxon>
    </lineage>
</organism>
<dbReference type="AlphaFoldDB" id="A0A7J4JFS5"/>
<dbReference type="Pfam" id="PF13189">
    <property type="entry name" value="Cytidylate_kin2"/>
    <property type="match status" value="1"/>
</dbReference>
<sequence>MIVIVSGFAGSGKSTLAERLAKKQGLKCVHASGLLRQLQERTASELKADEAKANTGWWESREGKAYLERRLKDSSMDQALDAELLRIAKAGDVVLDSWTMPWLFKGNAFKVWLKTSLDVRAKRVAGRDKLDEKEVQANLAERDEKTATIYRKIYGFELGKDLKPFSLVLDTDKLNEKQVFEACVDALEKWLKTQRFVC</sequence>
<dbReference type="EMBL" id="DUGH01000101">
    <property type="protein sequence ID" value="HIH16568.1"/>
    <property type="molecule type" value="Genomic_DNA"/>
</dbReference>
<comment type="caution">
    <text evidence="1">The sequence shown here is derived from an EMBL/GenBank/DDBJ whole genome shotgun (WGS) entry which is preliminary data.</text>
</comment>
<accession>A0A7J4JFS5</accession>
<evidence type="ECO:0000313" key="2">
    <source>
        <dbReference type="Proteomes" id="UP000564964"/>
    </source>
</evidence>
<name>A0A7J4JFS5_9ARCH</name>
<proteinExistence type="predicted"/>
<dbReference type="SUPFAM" id="SSF52540">
    <property type="entry name" value="P-loop containing nucleoside triphosphate hydrolases"/>
    <property type="match status" value="1"/>
</dbReference>
<reference evidence="2" key="1">
    <citation type="journal article" date="2020" name="bioRxiv">
        <title>A rank-normalized archaeal taxonomy based on genome phylogeny resolves widespread incomplete and uneven classifications.</title>
        <authorList>
            <person name="Rinke C."/>
            <person name="Chuvochina M."/>
            <person name="Mussig A.J."/>
            <person name="Chaumeil P.-A."/>
            <person name="Waite D.W."/>
            <person name="Whitman W.B."/>
            <person name="Parks D.H."/>
            <person name="Hugenholtz P."/>
        </authorList>
    </citation>
    <scope>NUCLEOTIDE SEQUENCE [LARGE SCALE GENOMIC DNA]</scope>
</reference>
<gene>
    <name evidence="1" type="ORF">HA252_04145</name>
</gene>
<evidence type="ECO:0000313" key="1">
    <source>
        <dbReference type="EMBL" id="HIH16568.1"/>
    </source>
</evidence>
<dbReference type="Proteomes" id="UP000564964">
    <property type="component" value="Unassembled WGS sequence"/>
</dbReference>
<protein>
    <submittedName>
        <fullName evidence="1">AAA family ATPase</fullName>
    </submittedName>
</protein>